<name>A0A7X1KKY1_9SPHN</name>
<evidence type="ECO:0000313" key="12">
    <source>
        <dbReference type="Proteomes" id="UP000566813"/>
    </source>
</evidence>
<comment type="catalytic activity">
    <reaction evidence="1">
        <text>inosine + phosphate = alpha-D-ribose 1-phosphate + hypoxanthine</text>
        <dbReference type="Rhea" id="RHEA:27646"/>
        <dbReference type="ChEBI" id="CHEBI:17368"/>
        <dbReference type="ChEBI" id="CHEBI:17596"/>
        <dbReference type="ChEBI" id="CHEBI:43474"/>
        <dbReference type="ChEBI" id="CHEBI:57720"/>
        <dbReference type="EC" id="2.4.2.1"/>
    </reaction>
    <physiologicalReaction direction="left-to-right" evidence="1">
        <dbReference type="Rhea" id="RHEA:27647"/>
    </physiologicalReaction>
</comment>
<dbReference type="InterPro" id="IPR038371">
    <property type="entry name" value="Cu_polyphenol_OxRdtase_sf"/>
</dbReference>
<dbReference type="InterPro" id="IPR003730">
    <property type="entry name" value="Cu_polyphenol_OxRdtase"/>
</dbReference>
<keyword evidence="6" id="KW-0862">Zinc</keyword>
<dbReference type="EMBL" id="JACLAW010000002">
    <property type="protein sequence ID" value="MBC2664665.1"/>
    <property type="molecule type" value="Genomic_DNA"/>
</dbReference>
<accession>A0A7X1KKY1</accession>
<evidence type="ECO:0000256" key="10">
    <source>
        <dbReference type="RuleBase" id="RU361274"/>
    </source>
</evidence>
<dbReference type="CDD" id="cd16833">
    <property type="entry name" value="YfiH"/>
    <property type="match status" value="1"/>
</dbReference>
<evidence type="ECO:0000256" key="5">
    <source>
        <dbReference type="ARBA" id="ARBA00022801"/>
    </source>
</evidence>
<comment type="catalytic activity">
    <reaction evidence="9">
        <text>S-methyl-5'-thioadenosine + phosphate = 5-(methylsulfanyl)-alpha-D-ribose 1-phosphate + adenine</text>
        <dbReference type="Rhea" id="RHEA:11852"/>
        <dbReference type="ChEBI" id="CHEBI:16708"/>
        <dbReference type="ChEBI" id="CHEBI:17509"/>
        <dbReference type="ChEBI" id="CHEBI:43474"/>
        <dbReference type="ChEBI" id="CHEBI:58533"/>
        <dbReference type="EC" id="2.4.2.28"/>
    </reaction>
    <physiologicalReaction direction="left-to-right" evidence="9">
        <dbReference type="Rhea" id="RHEA:11853"/>
    </physiologicalReaction>
</comment>
<dbReference type="PANTHER" id="PTHR30616">
    <property type="entry name" value="UNCHARACTERIZED PROTEIN YFIH"/>
    <property type="match status" value="1"/>
</dbReference>
<evidence type="ECO:0000256" key="2">
    <source>
        <dbReference type="ARBA" id="ARBA00007353"/>
    </source>
</evidence>
<comment type="caution">
    <text evidence="11">The sequence shown here is derived from an EMBL/GenBank/DDBJ whole genome shotgun (WGS) entry which is preliminary data.</text>
</comment>
<dbReference type="AlphaFoldDB" id="A0A7X1KKY1"/>
<dbReference type="GO" id="GO:0017061">
    <property type="term" value="F:S-methyl-5-thioadenosine phosphorylase activity"/>
    <property type="evidence" value="ECO:0007669"/>
    <property type="project" value="UniProtKB-EC"/>
</dbReference>
<keyword evidence="5" id="KW-0378">Hydrolase</keyword>
<dbReference type="Pfam" id="PF02578">
    <property type="entry name" value="Cu-oxidase_4"/>
    <property type="match status" value="1"/>
</dbReference>
<keyword evidence="4" id="KW-0479">Metal-binding</keyword>
<evidence type="ECO:0000256" key="9">
    <source>
        <dbReference type="ARBA" id="ARBA00049893"/>
    </source>
</evidence>
<gene>
    <name evidence="11" type="primary">pgeF</name>
    <name evidence="11" type="ORF">H7F51_03930</name>
</gene>
<dbReference type="SUPFAM" id="SSF64438">
    <property type="entry name" value="CNF1/YfiH-like putative cysteine hydrolases"/>
    <property type="match status" value="1"/>
</dbReference>
<dbReference type="NCBIfam" id="TIGR00726">
    <property type="entry name" value="peptidoglycan editing factor PgeF"/>
    <property type="match status" value="1"/>
</dbReference>
<comment type="catalytic activity">
    <reaction evidence="8">
        <text>adenosine + phosphate = alpha-D-ribose 1-phosphate + adenine</text>
        <dbReference type="Rhea" id="RHEA:27642"/>
        <dbReference type="ChEBI" id="CHEBI:16335"/>
        <dbReference type="ChEBI" id="CHEBI:16708"/>
        <dbReference type="ChEBI" id="CHEBI:43474"/>
        <dbReference type="ChEBI" id="CHEBI:57720"/>
        <dbReference type="EC" id="2.4.2.1"/>
    </reaction>
    <physiologicalReaction direction="left-to-right" evidence="8">
        <dbReference type="Rhea" id="RHEA:27643"/>
    </physiologicalReaction>
</comment>
<dbReference type="InterPro" id="IPR011324">
    <property type="entry name" value="Cytotoxic_necrot_fac-like_cat"/>
</dbReference>
<protein>
    <recommendedName>
        <fullName evidence="10">Purine nucleoside phosphorylase</fullName>
    </recommendedName>
</protein>
<reference evidence="11 12" key="1">
    <citation type="submission" date="2020-08" db="EMBL/GenBank/DDBJ databases">
        <title>The genome sequence of type strain Novosphingobium flavum NBRC 111647.</title>
        <authorList>
            <person name="Liu Y."/>
        </authorList>
    </citation>
    <scope>NUCLEOTIDE SEQUENCE [LARGE SCALE GENOMIC DNA]</scope>
    <source>
        <strain evidence="11 12">NBRC 111647</strain>
    </source>
</reference>
<dbReference type="GO" id="GO:0016787">
    <property type="term" value="F:hydrolase activity"/>
    <property type="evidence" value="ECO:0007669"/>
    <property type="project" value="UniProtKB-KW"/>
</dbReference>
<evidence type="ECO:0000256" key="8">
    <source>
        <dbReference type="ARBA" id="ARBA00048968"/>
    </source>
</evidence>
<dbReference type="PANTHER" id="PTHR30616:SF2">
    <property type="entry name" value="PURINE NUCLEOSIDE PHOSPHORYLASE LACC1"/>
    <property type="match status" value="1"/>
</dbReference>
<organism evidence="11 12">
    <name type="scientific">Novosphingobium flavum</name>
    <dbReference type="NCBI Taxonomy" id="1778672"/>
    <lineage>
        <taxon>Bacteria</taxon>
        <taxon>Pseudomonadati</taxon>
        <taxon>Pseudomonadota</taxon>
        <taxon>Alphaproteobacteria</taxon>
        <taxon>Sphingomonadales</taxon>
        <taxon>Sphingomonadaceae</taxon>
        <taxon>Novosphingobium</taxon>
    </lineage>
</organism>
<comment type="similarity">
    <text evidence="2 10">Belongs to the purine nucleoside phosphorylase YfiH/LACC1 family.</text>
</comment>
<evidence type="ECO:0000313" key="11">
    <source>
        <dbReference type="EMBL" id="MBC2664665.1"/>
    </source>
</evidence>
<comment type="catalytic activity">
    <reaction evidence="7">
        <text>adenosine + H2O + H(+) = inosine + NH4(+)</text>
        <dbReference type="Rhea" id="RHEA:24408"/>
        <dbReference type="ChEBI" id="CHEBI:15377"/>
        <dbReference type="ChEBI" id="CHEBI:15378"/>
        <dbReference type="ChEBI" id="CHEBI:16335"/>
        <dbReference type="ChEBI" id="CHEBI:17596"/>
        <dbReference type="ChEBI" id="CHEBI:28938"/>
        <dbReference type="EC" id="3.5.4.4"/>
    </reaction>
    <physiologicalReaction direction="left-to-right" evidence="7">
        <dbReference type="Rhea" id="RHEA:24409"/>
    </physiologicalReaction>
</comment>
<proteinExistence type="inferred from homology"/>
<sequence>MADAPEVLTAKALAGTRHGFLGRTGGVSTGVVAGLNVGLGAGDDGAAVAENRRRAVDAVAPGARLVTVYQIHSPTCVTVADPWDETSRPEADALVTDRPGLVLGIVTADCAPILFADVAAGVIGAAHAGWKGAFTGVAESTVAAMEALGARRERIAAAIGPCISQASYEVDEGFRARFIEQSPESERFFAPGRPGHCHFALESYVADRLARAGVATIAPLAADTCSQPARFYSYRRSTLAGEPAYGRQFSLIALG</sequence>
<keyword evidence="12" id="KW-1185">Reference proteome</keyword>
<evidence type="ECO:0000256" key="1">
    <source>
        <dbReference type="ARBA" id="ARBA00000553"/>
    </source>
</evidence>
<dbReference type="GO" id="GO:0005507">
    <property type="term" value="F:copper ion binding"/>
    <property type="evidence" value="ECO:0007669"/>
    <property type="project" value="TreeGrafter"/>
</dbReference>
<evidence type="ECO:0000256" key="3">
    <source>
        <dbReference type="ARBA" id="ARBA00022679"/>
    </source>
</evidence>
<evidence type="ECO:0000256" key="6">
    <source>
        <dbReference type="ARBA" id="ARBA00022833"/>
    </source>
</evidence>
<evidence type="ECO:0000256" key="7">
    <source>
        <dbReference type="ARBA" id="ARBA00047989"/>
    </source>
</evidence>
<keyword evidence="3" id="KW-0808">Transferase</keyword>
<dbReference type="RefSeq" id="WP_185662899.1">
    <property type="nucleotide sequence ID" value="NZ_JACLAW010000002.1"/>
</dbReference>
<evidence type="ECO:0000256" key="4">
    <source>
        <dbReference type="ARBA" id="ARBA00022723"/>
    </source>
</evidence>
<dbReference type="Proteomes" id="UP000566813">
    <property type="component" value="Unassembled WGS sequence"/>
</dbReference>
<dbReference type="Gene3D" id="3.60.140.10">
    <property type="entry name" value="CNF1/YfiH-like putative cysteine hydrolases"/>
    <property type="match status" value="1"/>
</dbReference>